<dbReference type="EMBL" id="FUWV01000004">
    <property type="protein sequence ID" value="SJZ54283.1"/>
    <property type="molecule type" value="Genomic_DNA"/>
</dbReference>
<name>A0A1T4LHU7_9FIRM</name>
<dbReference type="Pfam" id="PF22629">
    <property type="entry name" value="ACT_AHAS_ss"/>
    <property type="match status" value="1"/>
</dbReference>
<evidence type="ECO:0000256" key="1">
    <source>
        <dbReference type="SAM" id="Coils"/>
    </source>
</evidence>
<feature type="domain" description="Acetolactate synthase small subunit-like ACT" evidence="2">
    <location>
        <begin position="6"/>
        <end position="73"/>
    </location>
</feature>
<dbReference type="OrthoDB" id="1957501at2"/>
<feature type="coiled-coil region" evidence="1">
    <location>
        <begin position="65"/>
        <end position="92"/>
    </location>
</feature>
<protein>
    <recommendedName>
        <fullName evidence="2">Acetolactate synthase small subunit-like ACT domain-containing protein</fullName>
    </recommendedName>
</protein>
<evidence type="ECO:0000313" key="3">
    <source>
        <dbReference type="EMBL" id="SJZ54283.1"/>
    </source>
</evidence>
<dbReference type="RefSeq" id="WP_087678439.1">
    <property type="nucleotide sequence ID" value="NZ_FUWV01000004.1"/>
</dbReference>
<dbReference type="InterPro" id="IPR054480">
    <property type="entry name" value="AHAS_small-like_ACT"/>
</dbReference>
<evidence type="ECO:0000313" key="4">
    <source>
        <dbReference type="Proteomes" id="UP000196365"/>
    </source>
</evidence>
<dbReference type="AlphaFoldDB" id="A0A1T4LHU7"/>
<dbReference type="InterPro" id="IPR045865">
    <property type="entry name" value="ACT-like_dom_sf"/>
</dbReference>
<accession>A0A1T4LHU7</accession>
<evidence type="ECO:0000259" key="2">
    <source>
        <dbReference type="Pfam" id="PF22629"/>
    </source>
</evidence>
<dbReference type="Gene3D" id="3.30.70.260">
    <property type="match status" value="1"/>
</dbReference>
<keyword evidence="4" id="KW-1185">Reference proteome</keyword>
<sequence>MEKKLLALVNNEPEVLIRITELLRRKGIKIKNISMNQIENTNWASLTIVFFLENEHKMMNIYYSIKKMENVIQLEKIKNEEIQNQFQFLEKAIL</sequence>
<reference evidence="3 4" key="1">
    <citation type="submission" date="2017-02" db="EMBL/GenBank/DDBJ databases">
        <authorList>
            <person name="Peterson S.W."/>
        </authorList>
    </citation>
    <scope>NUCLEOTIDE SEQUENCE [LARGE SCALE GENOMIC DNA]</scope>
    <source>
        <strain evidence="3 4">DSM 15102</strain>
    </source>
</reference>
<dbReference type="Proteomes" id="UP000196365">
    <property type="component" value="Unassembled WGS sequence"/>
</dbReference>
<keyword evidence="1" id="KW-0175">Coiled coil</keyword>
<proteinExistence type="predicted"/>
<dbReference type="SUPFAM" id="SSF55021">
    <property type="entry name" value="ACT-like"/>
    <property type="match status" value="1"/>
</dbReference>
<gene>
    <name evidence="3" type="ORF">SAMN02745973_00971</name>
</gene>
<organism evidence="3 4">
    <name type="scientific">Garciella nitratireducens DSM 15102</name>
    <dbReference type="NCBI Taxonomy" id="1121911"/>
    <lineage>
        <taxon>Bacteria</taxon>
        <taxon>Bacillati</taxon>
        <taxon>Bacillota</taxon>
        <taxon>Clostridia</taxon>
        <taxon>Eubacteriales</taxon>
        <taxon>Eubacteriaceae</taxon>
        <taxon>Garciella</taxon>
    </lineage>
</organism>